<dbReference type="EMBL" id="BKCJ010279073">
    <property type="protein sequence ID" value="GEZ43950.1"/>
    <property type="molecule type" value="Genomic_DNA"/>
</dbReference>
<accession>A0A699IC01</accession>
<feature type="region of interest" description="Disordered" evidence="1">
    <location>
        <begin position="94"/>
        <end position="126"/>
    </location>
</feature>
<evidence type="ECO:0000256" key="1">
    <source>
        <dbReference type="SAM" id="MobiDB-lite"/>
    </source>
</evidence>
<organism evidence="2">
    <name type="scientific">Tanacetum cinerariifolium</name>
    <name type="common">Dalmatian daisy</name>
    <name type="synonym">Chrysanthemum cinerariifolium</name>
    <dbReference type="NCBI Taxonomy" id="118510"/>
    <lineage>
        <taxon>Eukaryota</taxon>
        <taxon>Viridiplantae</taxon>
        <taxon>Streptophyta</taxon>
        <taxon>Embryophyta</taxon>
        <taxon>Tracheophyta</taxon>
        <taxon>Spermatophyta</taxon>
        <taxon>Magnoliopsida</taxon>
        <taxon>eudicotyledons</taxon>
        <taxon>Gunneridae</taxon>
        <taxon>Pentapetalae</taxon>
        <taxon>asterids</taxon>
        <taxon>campanulids</taxon>
        <taxon>Asterales</taxon>
        <taxon>Asteraceae</taxon>
        <taxon>Asteroideae</taxon>
        <taxon>Anthemideae</taxon>
        <taxon>Anthemidinae</taxon>
        <taxon>Tanacetum</taxon>
    </lineage>
</organism>
<proteinExistence type="predicted"/>
<comment type="caution">
    <text evidence="2">The sequence shown here is derived from an EMBL/GenBank/DDBJ whole genome shotgun (WGS) entry which is preliminary data.</text>
</comment>
<protein>
    <recommendedName>
        <fullName evidence="3">Integrase, catalytic region, zinc finger, CCHC-type, peptidase aspartic, catalytic</fullName>
    </recommendedName>
</protein>
<gene>
    <name evidence="2" type="ORF">Tci_515923</name>
</gene>
<evidence type="ECO:0008006" key="3">
    <source>
        <dbReference type="Google" id="ProtNLM"/>
    </source>
</evidence>
<name>A0A699IC01_TANCI</name>
<feature type="compositionally biased region" description="Polar residues" evidence="1">
    <location>
        <begin position="102"/>
        <end position="120"/>
    </location>
</feature>
<dbReference type="AlphaFoldDB" id="A0A699IC01"/>
<evidence type="ECO:0000313" key="2">
    <source>
        <dbReference type="EMBL" id="GEZ43950.1"/>
    </source>
</evidence>
<feature type="region of interest" description="Disordered" evidence="1">
    <location>
        <begin position="406"/>
        <end position="447"/>
    </location>
</feature>
<reference evidence="2" key="1">
    <citation type="journal article" date="2019" name="Sci. Rep.">
        <title>Draft genome of Tanacetum cinerariifolium, the natural source of mosquito coil.</title>
        <authorList>
            <person name="Yamashiro T."/>
            <person name="Shiraishi A."/>
            <person name="Satake H."/>
            <person name="Nakayama K."/>
        </authorList>
    </citation>
    <scope>NUCLEOTIDE SEQUENCE</scope>
</reference>
<sequence>MTTLAKHIIVARAENHPPMVDKSMYGSWASRIQLFIKGKKHSRMMLGLIDNGPLVYPTVKEDGQTRPKKYTKLTEAQQLQVDCDIQATNIIPHDLSPDVFPPSNNQLRTSSNPRNQTTIQDPKRPRSSAWFKEKLMLVEAKEAAFQTKDLDAYDSDCDDISLAKAVLMAILSSCDSDVLSEVPYFDTYLNDMINQDMQEMSYYKQTHIMDFPNNEITSDNNILPYSQYLQESQDDEQSFWLKHSNYNHDTSVKSHTPVRIEAPSELPKRIATIAPGMFKLDIEPISHRLKHNRDAHEVYLEKTIENNNTLRGLVECARKQNPNESLLESACMFTKYVQELLVYVSKTYHSLTKPCEKLVAITPMNKDKKVRFVELVTSSSNIHKQIDYLRTKDSNKPLLTSTELNTLTSASGSNPLGNTKKNRISRPPSSNQKNKVGEHHRKVKSSLNKTNSVFKRISRTFTIVRNKCPLTRFTFIKVVPTKKTTNKLVLTPTQGIIVYSRRSKAPKLVGSSSKYKITESRISNSSDLTQYEGSTVSDVPSSFLNDCRLSKLFYGI</sequence>